<dbReference type="SUPFAM" id="SSF51182">
    <property type="entry name" value="RmlC-like cupins"/>
    <property type="match status" value="1"/>
</dbReference>
<dbReference type="Pfam" id="PF07883">
    <property type="entry name" value="Cupin_2"/>
    <property type="match status" value="1"/>
</dbReference>
<protein>
    <submittedName>
        <fullName evidence="2">Cupin domain-containing protein</fullName>
    </submittedName>
</protein>
<keyword evidence="3" id="KW-1185">Reference proteome</keyword>
<dbReference type="Proteomes" id="UP001303236">
    <property type="component" value="Chromosome"/>
</dbReference>
<name>A0ABY9VYA7_9ACTN</name>
<dbReference type="InterPro" id="IPR013096">
    <property type="entry name" value="Cupin_2"/>
</dbReference>
<sequence length="115" mass="12737">MTATTAPAVVGIDFDDIPWEKWDKPGAEGRVKLAYTGGLRVRLLELPAGFNEEHWCERGHQGYVLQGEFTIHFDNRSVPCRPGMGFVIPGDERHRSQGSDSEPTVVYVVDQVPAA</sequence>
<dbReference type="InterPro" id="IPR014710">
    <property type="entry name" value="RmlC-like_jellyroll"/>
</dbReference>
<dbReference type="EMBL" id="CP134500">
    <property type="protein sequence ID" value="WNF27786.1"/>
    <property type="molecule type" value="Genomic_DNA"/>
</dbReference>
<proteinExistence type="predicted"/>
<evidence type="ECO:0000259" key="1">
    <source>
        <dbReference type="Pfam" id="PF07883"/>
    </source>
</evidence>
<organism evidence="2 3">
    <name type="scientific">Streptomyces durocortorensis</name>
    <dbReference type="NCBI Taxonomy" id="2811104"/>
    <lineage>
        <taxon>Bacteria</taxon>
        <taxon>Bacillati</taxon>
        <taxon>Actinomycetota</taxon>
        <taxon>Actinomycetes</taxon>
        <taxon>Kitasatosporales</taxon>
        <taxon>Streptomycetaceae</taxon>
        <taxon>Streptomyces</taxon>
    </lineage>
</organism>
<dbReference type="InterPro" id="IPR011051">
    <property type="entry name" value="RmlC_Cupin_sf"/>
</dbReference>
<evidence type="ECO:0000313" key="3">
    <source>
        <dbReference type="Proteomes" id="UP001303236"/>
    </source>
</evidence>
<evidence type="ECO:0000313" key="2">
    <source>
        <dbReference type="EMBL" id="WNF27786.1"/>
    </source>
</evidence>
<dbReference type="Gene3D" id="2.60.120.10">
    <property type="entry name" value="Jelly Rolls"/>
    <property type="match status" value="1"/>
</dbReference>
<accession>A0ABY9VYA7</accession>
<feature type="domain" description="Cupin type-2" evidence="1">
    <location>
        <begin position="51"/>
        <end position="109"/>
    </location>
</feature>
<gene>
    <name evidence="2" type="ORF">RI138_13675</name>
</gene>
<reference evidence="2 3" key="1">
    <citation type="submission" date="2023-09" db="EMBL/GenBank/DDBJ databases">
        <title>Genome completion map analysis of the actinomycetes C11-1.</title>
        <authorList>
            <person name="Qin P."/>
            <person name="Guan P."/>
        </authorList>
    </citation>
    <scope>NUCLEOTIDE SEQUENCE [LARGE SCALE GENOMIC DNA]</scope>
    <source>
        <strain evidence="2 3">C11-1</strain>
    </source>
</reference>